<accession>A0AAP4C9L1</accession>
<reference evidence="2" key="1">
    <citation type="submission" date="2023-05" db="EMBL/GenBank/DDBJ databases">
        <title>Cataloging the Phylogenetic Diversity of Human Bladder Bacteria.</title>
        <authorList>
            <person name="Du J."/>
        </authorList>
    </citation>
    <scope>NUCLEOTIDE SEQUENCE</scope>
    <source>
        <strain evidence="2">UMB9978</strain>
    </source>
</reference>
<feature type="compositionally biased region" description="Low complexity" evidence="1">
    <location>
        <begin position="20"/>
        <end position="30"/>
    </location>
</feature>
<name>A0AAP4C9L1_9MICC</name>
<dbReference type="Proteomes" id="UP001240483">
    <property type="component" value="Unassembled WGS sequence"/>
</dbReference>
<protein>
    <submittedName>
        <fullName evidence="2">Uncharacterized protein</fullName>
    </submittedName>
</protein>
<dbReference type="RefSeq" id="WP_285333427.1">
    <property type="nucleotide sequence ID" value="NZ_JASODW010000010.1"/>
</dbReference>
<dbReference type="EMBL" id="JASODW010000010">
    <property type="protein sequence ID" value="MDK6275695.1"/>
    <property type="molecule type" value="Genomic_DNA"/>
</dbReference>
<gene>
    <name evidence="2" type="ORF">QP116_08125</name>
</gene>
<comment type="caution">
    <text evidence="2">The sequence shown here is derived from an EMBL/GenBank/DDBJ whole genome shotgun (WGS) entry which is preliminary data.</text>
</comment>
<feature type="region of interest" description="Disordered" evidence="1">
    <location>
        <begin position="1"/>
        <end position="30"/>
    </location>
</feature>
<sequence>MDSAPARLLDTHRSRRGQAGKSISGKRIGGRSISGKPIVLWHPASDGPAMGSAVRGFDVRGFEARGFDVRGEAAAVVHGLGLELVDAPAVGANALPGNPEVVAHLVEVSGVGAGGSCAVPAAVDGAELCFVGLDPGSVYAAAARNPGAHPIVLPSGAPLLSKIVWGSRHGSVLGRVIEIADGPGSRNSAAVAAGVAQAVRAHAWSVVVLDADVCSDTRWGVDGGMRWPEVLAAIEDGPAASTLELLPLLAGVHLVTFAPGQGQGLDEAGLTRAIDAFSRAVDVVIVDRGPVAVDGWLRSESGGVRRERIVCLQRPWALGHSGTEDSRHGTADARHSADWSVLGVRPRGCDSRAEAAKIGAAWAGSIQGSSVISAARRLARKVWIPQMEAGRGIGEKLPARSRWAS</sequence>
<evidence type="ECO:0000313" key="2">
    <source>
        <dbReference type="EMBL" id="MDK6275695.1"/>
    </source>
</evidence>
<evidence type="ECO:0000313" key="3">
    <source>
        <dbReference type="Proteomes" id="UP001240483"/>
    </source>
</evidence>
<dbReference type="AlphaFoldDB" id="A0AAP4C9L1"/>
<evidence type="ECO:0000256" key="1">
    <source>
        <dbReference type="SAM" id="MobiDB-lite"/>
    </source>
</evidence>
<organism evidence="2 3">
    <name type="scientific">Pseudoglutamicibacter cumminsii</name>
    <dbReference type="NCBI Taxonomy" id="156979"/>
    <lineage>
        <taxon>Bacteria</taxon>
        <taxon>Bacillati</taxon>
        <taxon>Actinomycetota</taxon>
        <taxon>Actinomycetes</taxon>
        <taxon>Micrococcales</taxon>
        <taxon>Micrococcaceae</taxon>
        <taxon>Pseudoglutamicibacter</taxon>
    </lineage>
</organism>
<proteinExistence type="predicted"/>